<evidence type="ECO:0000256" key="3">
    <source>
        <dbReference type="ARBA" id="ARBA00022676"/>
    </source>
</evidence>
<keyword evidence="7 8" id="KW-0472">Membrane</keyword>
<evidence type="ECO:0000256" key="8">
    <source>
        <dbReference type="SAM" id="Phobius"/>
    </source>
</evidence>
<comment type="similarity">
    <text evidence="2">Belongs to the glycosyltransferase 2 family.</text>
</comment>
<comment type="subcellular location">
    <subcellularLocation>
        <location evidence="1">Membrane</location>
        <topology evidence="1">Multi-pass membrane protein</topology>
    </subcellularLocation>
</comment>
<keyword evidence="4 10" id="KW-0808">Transferase</keyword>
<keyword evidence="5 8" id="KW-0812">Transmembrane</keyword>
<accession>A0ABU2BS68</accession>
<evidence type="ECO:0000256" key="1">
    <source>
        <dbReference type="ARBA" id="ARBA00004141"/>
    </source>
</evidence>
<evidence type="ECO:0000313" key="10">
    <source>
        <dbReference type="EMBL" id="MDR7360568.1"/>
    </source>
</evidence>
<dbReference type="Gene3D" id="3.90.550.10">
    <property type="entry name" value="Spore Coat Polysaccharide Biosynthesis Protein SpsA, Chain A"/>
    <property type="match status" value="1"/>
</dbReference>
<keyword evidence="6 8" id="KW-1133">Transmembrane helix</keyword>
<keyword evidence="11" id="KW-1185">Reference proteome</keyword>
<feature type="transmembrane region" description="Helical" evidence="8">
    <location>
        <begin position="246"/>
        <end position="264"/>
    </location>
</feature>
<protein>
    <submittedName>
        <fullName evidence="10">Dolichol-phosphate mannosyltransferase</fullName>
        <ecNumber evidence="10">2.4.1.83</ecNumber>
    </submittedName>
</protein>
<evidence type="ECO:0000256" key="6">
    <source>
        <dbReference type="ARBA" id="ARBA00022989"/>
    </source>
</evidence>
<dbReference type="RefSeq" id="WP_310297227.1">
    <property type="nucleotide sequence ID" value="NZ_BAAAPS010000006.1"/>
</dbReference>
<dbReference type="InterPro" id="IPR001173">
    <property type="entry name" value="Glyco_trans_2-like"/>
</dbReference>
<dbReference type="Pfam" id="PF00535">
    <property type="entry name" value="Glycos_transf_2"/>
    <property type="match status" value="1"/>
</dbReference>
<feature type="transmembrane region" description="Helical" evidence="8">
    <location>
        <begin position="276"/>
        <end position="301"/>
    </location>
</feature>
<comment type="caution">
    <text evidence="10">The sequence shown here is derived from an EMBL/GenBank/DDBJ whole genome shotgun (WGS) entry which is preliminary data.</text>
</comment>
<organism evidence="10 11">
    <name type="scientific">Nocardioides marmoribigeumensis</name>
    <dbReference type="NCBI Taxonomy" id="433649"/>
    <lineage>
        <taxon>Bacteria</taxon>
        <taxon>Bacillati</taxon>
        <taxon>Actinomycetota</taxon>
        <taxon>Actinomycetes</taxon>
        <taxon>Propionibacteriales</taxon>
        <taxon>Nocardioidaceae</taxon>
        <taxon>Nocardioides</taxon>
    </lineage>
</organism>
<dbReference type="GO" id="GO:0004582">
    <property type="term" value="F:dolichyl-phosphate beta-D-mannosyltransferase activity"/>
    <property type="evidence" value="ECO:0007669"/>
    <property type="project" value="UniProtKB-EC"/>
</dbReference>
<evidence type="ECO:0000256" key="5">
    <source>
        <dbReference type="ARBA" id="ARBA00022692"/>
    </source>
</evidence>
<keyword evidence="3 10" id="KW-0328">Glycosyltransferase</keyword>
<dbReference type="EC" id="2.4.1.83" evidence="10"/>
<reference evidence="10 11" key="1">
    <citation type="submission" date="2023-07" db="EMBL/GenBank/DDBJ databases">
        <title>Sequencing the genomes of 1000 actinobacteria strains.</title>
        <authorList>
            <person name="Klenk H.-P."/>
        </authorList>
    </citation>
    <scope>NUCLEOTIDE SEQUENCE [LARGE SCALE GENOMIC DNA]</scope>
    <source>
        <strain evidence="10 11">DSM 19426</strain>
    </source>
</reference>
<proteinExistence type="inferred from homology"/>
<dbReference type="EMBL" id="JAVDYG010000001">
    <property type="protein sequence ID" value="MDR7360568.1"/>
    <property type="molecule type" value="Genomic_DNA"/>
</dbReference>
<dbReference type="InterPro" id="IPR050256">
    <property type="entry name" value="Glycosyltransferase_2"/>
</dbReference>
<dbReference type="SUPFAM" id="SSF53448">
    <property type="entry name" value="Nucleotide-diphospho-sugar transferases"/>
    <property type="match status" value="1"/>
</dbReference>
<name>A0ABU2BS68_9ACTN</name>
<evidence type="ECO:0000256" key="7">
    <source>
        <dbReference type="ARBA" id="ARBA00023136"/>
    </source>
</evidence>
<dbReference type="PANTHER" id="PTHR48090">
    <property type="entry name" value="UNDECAPRENYL-PHOSPHATE 4-DEOXY-4-FORMAMIDO-L-ARABINOSE TRANSFERASE-RELATED"/>
    <property type="match status" value="1"/>
</dbReference>
<dbReference type="PANTHER" id="PTHR48090:SF1">
    <property type="entry name" value="PROPHAGE BACTOPRENOL GLUCOSYL TRANSFERASE HOMOLOG"/>
    <property type="match status" value="1"/>
</dbReference>
<evidence type="ECO:0000259" key="9">
    <source>
        <dbReference type="Pfam" id="PF00535"/>
    </source>
</evidence>
<feature type="transmembrane region" description="Helical" evidence="8">
    <location>
        <begin position="15"/>
        <end position="36"/>
    </location>
</feature>
<dbReference type="Proteomes" id="UP001183648">
    <property type="component" value="Unassembled WGS sequence"/>
</dbReference>
<evidence type="ECO:0000313" key="11">
    <source>
        <dbReference type="Proteomes" id="UP001183648"/>
    </source>
</evidence>
<gene>
    <name evidence="10" type="ORF">J2S63_000121</name>
</gene>
<dbReference type="CDD" id="cd04187">
    <property type="entry name" value="DPM1_like_bac"/>
    <property type="match status" value="1"/>
</dbReference>
<dbReference type="InterPro" id="IPR029044">
    <property type="entry name" value="Nucleotide-diphossugar_trans"/>
</dbReference>
<feature type="domain" description="Glycosyltransferase 2-like" evidence="9">
    <location>
        <begin position="19"/>
        <end position="181"/>
    </location>
</feature>
<evidence type="ECO:0000256" key="4">
    <source>
        <dbReference type="ARBA" id="ARBA00022679"/>
    </source>
</evidence>
<evidence type="ECO:0000256" key="2">
    <source>
        <dbReference type="ARBA" id="ARBA00006739"/>
    </source>
</evidence>
<sequence>MPIPEDDRDAAATRVVAFVLPVFNEVASIGAFHLALTRATDRRKDLRYEFVYIDDGSTDSSLAHLGDIARRDPRVTAVSLSRNFGHQIAITAGLDMCQDADAVVIMDTDLQDPPSVAMRLIERWEAGAEVVYAERASRKDGAIKRATAYGFYWTLDHLSETKIPRNVGDFRLIDQRVLQEVLRYQERNRFLRGIVAQVGFRQEAVTFDRDPRHGGRTGYPLRKMLRLAADGVTGFSTVPLRLITRLGFLISLLSLIGAVYILGVKLLTPERAVPGWAFLGVGIFMLGGIQIIMMGVIGSYLGRVYTEVQQRPLYSVARVIRADVPE</sequence>